<dbReference type="Gene3D" id="3.40.50.720">
    <property type="entry name" value="NAD(P)-binding Rossmann-like Domain"/>
    <property type="match status" value="1"/>
</dbReference>
<sequence length="392" mass="43067">MAPKHQPLRTALIGLSSTAATSWASRAHLPNLLTEQGRSKFTITALQNSSVEAAQAAIKHYNLPPDTKAYGTPEDLANDPDIDVVICNTRVDKHFETVLPSIRAGKDVFIEWPIAQDLAHADELVEAARKSGSRVGIGLQRRWLPPVLKLKELIQGGSLGKVLTADVSFYNGEEDPTVLPEKLFYFTEKRYGGNPIVILGGHSLDYIFSVLGNLVPESISSQMQIRRPEVKLVDPATGKTIKTVTRDTPDILHFTARLQPSQYVVPGASFHYVFRSGQPFPGTPTANFTITLESGQIQLTAGSPPGLEFAGPGQEAKIKVWRRGSKEAEDVEWKWENVNDEIGPIAAAMQVPLYAFADGKEKGDGWVDIEDAREIARLIDGFYKKWEQDGGL</sequence>
<dbReference type="Proteomes" id="UP000800097">
    <property type="component" value="Unassembled WGS sequence"/>
</dbReference>
<dbReference type="Pfam" id="PF22685">
    <property type="entry name" value="Gal80p_C-like"/>
    <property type="match status" value="1"/>
</dbReference>
<dbReference type="InterPro" id="IPR051317">
    <property type="entry name" value="Gfo/Idh/MocA_oxidoreduct"/>
</dbReference>
<dbReference type="PANTHER" id="PTHR43708">
    <property type="entry name" value="CONSERVED EXPRESSED OXIDOREDUCTASE (EUROFUNG)"/>
    <property type="match status" value="1"/>
</dbReference>
<proteinExistence type="predicted"/>
<feature type="domain" description="Gfo/Idh/MocA-like oxidoreductase N-terminal" evidence="1">
    <location>
        <begin position="23"/>
        <end position="138"/>
    </location>
</feature>
<evidence type="ECO:0000259" key="2">
    <source>
        <dbReference type="Pfam" id="PF22685"/>
    </source>
</evidence>
<reference evidence="3" key="1">
    <citation type="journal article" date="2020" name="Stud. Mycol.">
        <title>101 Dothideomycetes genomes: a test case for predicting lifestyles and emergence of pathogens.</title>
        <authorList>
            <person name="Haridas S."/>
            <person name="Albert R."/>
            <person name="Binder M."/>
            <person name="Bloem J."/>
            <person name="Labutti K."/>
            <person name="Salamov A."/>
            <person name="Andreopoulos B."/>
            <person name="Baker S."/>
            <person name="Barry K."/>
            <person name="Bills G."/>
            <person name="Bluhm B."/>
            <person name="Cannon C."/>
            <person name="Castanera R."/>
            <person name="Culley D."/>
            <person name="Daum C."/>
            <person name="Ezra D."/>
            <person name="Gonzalez J."/>
            <person name="Henrissat B."/>
            <person name="Kuo A."/>
            <person name="Liang C."/>
            <person name="Lipzen A."/>
            <person name="Lutzoni F."/>
            <person name="Magnuson J."/>
            <person name="Mondo S."/>
            <person name="Nolan M."/>
            <person name="Ohm R."/>
            <person name="Pangilinan J."/>
            <person name="Park H.-J."/>
            <person name="Ramirez L."/>
            <person name="Alfaro M."/>
            <person name="Sun H."/>
            <person name="Tritt A."/>
            <person name="Yoshinaga Y."/>
            <person name="Zwiers L.-H."/>
            <person name="Turgeon B."/>
            <person name="Goodwin S."/>
            <person name="Spatafora J."/>
            <person name="Crous P."/>
            <person name="Grigoriev I."/>
        </authorList>
    </citation>
    <scope>NUCLEOTIDE SEQUENCE</scope>
    <source>
        <strain evidence="3">CBS 379.55</strain>
    </source>
</reference>
<dbReference type="PANTHER" id="PTHR43708:SF1">
    <property type="entry name" value="GALACTOSE_LACTOSE METABOLISM REGULATORY PROTEIN GAL80"/>
    <property type="match status" value="1"/>
</dbReference>
<dbReference type="SUPFAM" id="SSF51735">
    <property type="entry name" value="NAD(P)-binding Rossmann-fold domains"/>
    <property type="match status" value="1"/>
</dbReference>
<evidence type="ECO:0000259" key="1">
    <source>
        <dbReference type="Pfam" id="PF01408"/>
    </source>
</evidence>
<keyword evidence="4" id="KW-1185">Reference proteome</keyword>
<evidence type="ECO:0000313" key="3">
    <source>
        <dbReference type="EMBL" id="KAF2275380.1"/>
    </source>
</evidence>
<evidence type="ECO:0000313" key="4">
    <source>
        <dbReference type="Proteomes" id="UP000800097"/>
    </source>
</evidence>
<dbReference type="OrthoDB" id="446809at2759"/>
<protein>
    <submittedName>
        <fullName evidence="3">Oxidoreductase</fullName>
    </submittedName>
</protein>
<organism evidence="3 4">
    <name type="scientific">Westerdykella ornata</name>
    <dbReference type="NCBI Taxonomy" id="318751"/>
    <lineage>
        <taxon>Eukaryota</taxon>
        <taxon>Fungi</taxon>
        <taxon>Dikarya</taxon>
        <taxon>Ascomycota</taxon>
        <taxon>Pezizomycotina</taxon>
        <taxon>Dothideomycetes</taxon>
        <taxon>Pleosporomycetidae</taxon>
        <taxon>Pleosporales</taxon>
        <taxon>Sporormiaceae</taxon>
        <taxon>Westerdykella</taxon>
    </lineage>
</organism>
<dbReference type="RefSeq" id="XP_033652919.1">
    <property type="nucleotide sequence ID" value="XM_033798578.1"/>
</dbReference>
<dbReference type="InterPro" id="IPR055080">
    <property type="entry name" value="Gal80p-like_C"/>
</dbReference>
<dbReference type="GO" id="GO:0000166">
    <property type="term" value="F:nucleotide binding"/>
    <property type="evidence" value="ECO:0007669"/>
    <property type="project" value="InterPro"/>
</dbReference>
<dbReference type="AlphaFoldDB" id="A0A6A6JFI1"/>
<dbReference type="SUPFAM" id="SSF55347">
    <property type="entry name" value="Glyceraldehyde-3-phosphate dehydrogenase-like, C-terminal domain"/>
    <property type="match status" value="1"/>
</dbReference>
<dbReference type="InterPro" id="IPR036291">
    <property type="entry name" value="NAD(P)-bd_dom_sf"/>
</dbReference>
<gene>
    <name evidence="3" type="ORF">EI97DRAFT_434229</name>
</gene>
<dbReference type="InterPro" id="IPR000683">
    <property type="entry name" value="Gfo/Idh/MocA-like_OxRdtase_N"/>
</dbReference>
<dbReference type="EMBL" id="ML986497">
    <property type="protein sequence ID" value="KAF2275380.1"/>
    <property type="molecule type" value="Genomic_DNA"/>
</dbReference>
<dbReference type="GeneID" id="54551753"/>
<name>A0A6A6JFI1_WESOR</name>
<dbReference type="Gene3D" id="3.30.360.10">
    <property type="entry name" value="Dihydrodipicolinate Reductase, domain 2"/>
    <property type="match status" value="1"/>
</dbReference>
<accession>A0A6A6JFI1</accession>
<feature type="domain" description="Gal80p-like C-terminal" evidence="2">
    <location>
        <begin position="145"/>
        <end position="299"/>
    </location>
</feature>
<dbReference type="Pfam" id="PF01408">
    <property type="entry name" value="GFO_IDH_MocA"/>
    <property type="match status" value="1"/>
</dbReference>